<keyword evidence="2" id="KW-0812">Transmembrane</keyword>
<evidence type="ECO:0000313" key="4">
    <source>
        <dbReference type="Proteomes" id="UP000027238"/>
    </source>
</evidence>
<sequence>MNFVDHFGKRPSSPKERSPAPCSLAHSLLDGCSFIYEDDRTAIANEYAAAEEKSLPTRQLPRKDGGAPPSLDQHENIRAWLSGVVVDEENKPLVADVLHALSNLPPQGHGLPPTDRPQHQQQQQQQQEEEEARTNVKVHTVGPGFMGRAPPFGSSEFLANMILVAILLLFAPGFTILAAGVFVTSRVAERWAGQDQ</sequence>
<keyword evidence="2" id="KW-1133">Transmembrane helix</keyword>
<name>A0A066X1X9_COLSU</name>
<dbReference type="HOGENOM" id="CLU_136883_0_0_1"/>
<comment type="caution">
    <text evidence="3">The sequence shown here is derived from an EMBL/GenBank/DDBJ whole genome shotgun (WGS) entry which is preliminary data.</text>
</comment>
<proteinExistence type="predicted"/>
<dbReference type="EMBL" id="JMSE01001623">
    <property type="protein sequence ID" value="KDN59721.1"/>
    <property type="molecule type" value="Genomic_DNA"/>
</dbReference>
<feature type="compositionally biased region" description="Basic and acidic residues" evidence="1">
    <location>
        <begin position="52"/>
        <end position="65"/>
    </location>
</feature>
<reference evidence="4" key="1">
    <citation type="journal article" date="2014" name="Genome Announc.">
        <title>Draft genome sequence of Colletotrichum sublineola, a destructive pathogen of cultivated sorghum.</title>
        <authorList>
            <person name="Baroncelli R."/>
            <person name="Sanz-Martin J.M."/>
            <person name="Rech G.E."/>
            <person name="Sukno S.A."/>
            <person name="Thon M.R."/>
        </authorList>
    </citation>
    <scope>NUCLEOTIDE SEQUENCE [LARGE SCALE GENOMIC DNA]</scope>
    <source>
        <strain evidence="4">TX430BB</strain>
    </source>
</reference>
<dbReference type="OrthoDB" id="4823406at2759"/>
<gene>
    <name evidence="3" type="ORF">CSUB01_09585</name>
</gene>
<dbReference type="AlphaFoldDB" id="A0A066X1X9"/>
<dbReference type="OMA" id="HENIRAW"/>
<keyword evidence="4" id="KW-1185">Reference proteome</keyword>
<feature type="region of interest" description="Disordered" evidence="1">
    <location>
        <begin position="1"/>
        <end position="21"/>
    </location>
</feature>
<evidence type="ECO:0000256" key="1">
    <source>
        <dbReference type="SAM" id="MobiDB-lite"/>
    </source>
</evidence>
<feature type="transmembrane region" description="Helical" evidence="2">
    <location>
        <begin position="157"/>
        <end position="183"/>
    </location>
</feature>
<dbReference type="Proteomes" id="UP000027238">
    <property type="component" value="Unassembled WGS sequence"/>
</dbReference>
<feature type="region of interest" description="Disordered" evidence="1">
    <location>
        <begin position="52"/>
        <end position="74"/>
    </location>
</feature>
<evidence type="ECO:0000313" key="3">
    <source>
        <dbReference type="EMBL" id="KDN59721.1"/>
    </source>
</evidence>
<keyword evidence="2" id="KW-0472">Membrane</keyword>
<dbReference type="eggNOG" id="ENOG502R68I">
    <property type="taxonomic scope" value="Eukaryota"/>
</dbReference>
<organism evidence="3 4">
    <name type="scientific">Colletotrichum sublineola</name>
    <name type="common">Sorghum anthracnose fungus</name>
    <dbReference type="NCBI Taxonomy" id="1173701"/>
    <lineage>
        <taxon>Eukaryota</taxon>
        <taxon>Fungi</taxon>
        <taxon>Dikarya</taxon>
        <taxon>Ascomycota</taxon>
        <taxon>Pezizomycotina</taxon>
        <taxon>Sordariomycetes</taxon>
        <taxon>Hypocreomycetidae</taxon>
        <taxon>Glomerellales</taxon>
        <taxon>Glomerellaceae</taxon>
        <taxon>Colletotrichum</taxon>
        <taxon>Colletotrichum graminicola species complex</taxon>
    </lineage>
</organism>
<accession>A0A066X1X9</accession>
<evidence type="ECO:0000256" key="2">
    <source>
        <dbReference type="SAM" id="Phobius"/>
    </source>
</evidence>
<protein>
    <submittedName>
        <fullName evidence="3">Uncharacterized protein</fullName>
    </submittedName>
</protein>
<feature type="region of interest" description="Disordered" evidence="1">
    <location>
        <begin position="102"/>
        <end position="135"/>
    </location>
</feature>